<feature type="signal peptide" evidence="1">
    <location>
        <begin position="1"/>
        <end position="23"/>
    </location>
</feature>
<feature type="chain" id="PRO_5013393501" description="RxLR effector protein" evidence="1">
    <location>
        <begin position="24"/>
        <end position="86"/>
    </location>
</feature>
<dbReference type="OrthoDB" id="114001at2759"/>
<name>A0A225WTA5_9STRA</name>
<proteinExistence type="predicted"/>
<evidence type="ECO:0000256" key="1">
    <source>
        <dbReference type="SAM" id="SignalP"/>
    </source>
</evidence>
<sequence length="86" mass="9354">MFKQLIVTFALVLLVLDPATCNAHLIGDASPSQILRTTDGGRLLEAESASTDDSLSNPLFEANTKIKGCKWWSYFLPWSCCGANSC</sequence>
<reference evidence="3" key="1">
    <citation type="submission" date="2017-03" db="EMBL/GenBank/DDBJ databases">
        <title>Phytopthora megakarya and P. palmivora, two closely related causual agents of cacao black pod achieved similar genome size and gene model numbers by different mechanisms.</title>
        <authorList>
            <person name="Ali S."/>
            <person name="Shao J."/>
            <person name="Larry D.J."/>
            <person name="Kronmiller B."/>
            <person name="Shen D."/>
            <person name="Strem M.D."/>
            <person name="Melnick R.L."/>
            <person name="Guiltinan M.J."/>
            <person name="Tyler B.M."/>
            <person name="Meinhardt L.W."/>
            <person name="Bailey B.A."/>
        </authorList>
    </citation>
    <scope>NUCLEOTIDE SEQUENCE [LARGE SCALE GENOMIC DNA]</scope>
    <source>
        <strain evidence="3">zdho120</strain>
    </source>
</reference>
<gene>
    <name evidence="2" type="ORF">PHMEG_0004659</name>
</gene>
<organism evidence="2 3">
    <name type="scientific">Phytophthora megakarya</name>
    <dbReference type="NCBI Taxonomy" id="4795"/>
    <lineage>
        <taxon>Eukaryota</taxon>
        <taxon>Sar</taxon>
        <taxon>Stramenopiles</taxon>
        <taxon>Oomycota</taxon>
        <taxon>Peronosporomycetes</taxon>
        <taxon>Peronosporales</taxon>
        <taxon>Peronosporaceae</taxon>
        <taxon>Phytophthora</taxon>
    </lineage>
</organism>
<comment type="caution">
    <text evidence="2">The sequence shown here is derived from an EMBL/GenBank/DDBJ whole genome shotgun (WGS) entry which is preliminary data.</text>
</comment>
<keyword evidence="3" id="KW-1185">Reference proteome</keyword>
<evidence type="ECO:0000313" key="2">
    <source>
        <dbReference type="EMBL" id="OWZ20876.1"/>
    </source>
</evidence>
<accession>A0A225WTA5</accession>
<protein>
    <recommendedName>
        <fullName evidence="4">RxLR effector protein</fullName>
    </recommendedName>
</protein>
<dbReference type="Proteomes" id="UP000198211">
    <property type="component" value="Unassembled WGS sequence"/>
</dbReference>
<evidence type="ECO:0000313" key="3">
    <source>
        <dbReference type="Proteomes" id="UP000198211"/>
    </source>
</evidence>
<dbReference type="AlphaFoldDB" id="A0A225WTA5"/>
<dbReference type="EMBL" id="NBNE01000280">
    <property type="protein sequence ID" value="OWZ20876.1"/>
    <property type="molecule type" value="Genomic_DNA"/>
</dbReference>
<evidence type="ECO:0008006" key="4">
    <source>
        <dbReference type="Google" id="ProtNLM"/>
    </source>
</evidence>
<keyword evidence="1" id="KW-0732">Signal</keyword>